<dbReference type="EMBL" id="KN831788">
    <property type="protein sequence ID" value="KIM38880.1"/>
    <property type="molecule type" value="Genomic_DNA"/>
</dbReference>
<dbReference type="Proteomes" id="UP000053424">
    <property type="component" value="Unassembled WGS sequence"/>
</dbReference>
<organism evidence="2 3">
    <name type="scientific">Hebeloma cylindrosporum</name>
    <dbReference type="NCBI Taxonomy" id="76867"/>
    <lineage>
        <taxon>Eukaryota</taxon>
        <taxon>Fungi</taxon>
        <taxon>Dikarya</taxon>
        <taxon>Basidiomycota</taxon>
        <taxon>Agaricomycotina</taxon>
        <taxon>Agaricomycetes</taxon>
        <taxon>Agaricomycetidae</taxon>
        <taxon>Agaricales</taxon>
        <taxon>Agaricineae</taxon>
        <taxon>Hymenogastraceae</taxon>
        <taxon>Hebeloma</taxon>
    </lineage>
</organism>
<gene>
    <name evidence="2" type="ORF">M413DRAFT_238919</name>
</gene>
<dbReference type="PROSITE" id="PS50280">
    <property type="entry name" value="SET"/>
    <property type="match status" value="1"/>
</dbReference>
<dbReference type="Pfam" id="PF00856">
    <property type="entry name" value="SET"/>
    <property type="match status" value="1"/>
</dbReference>
<name>A0A0C3BQE6_HEBCY</name>
<dbReference type="SUPFAM" id="SSF82199">
    <property type="entry name" value="SET domain"/>
    <property type="match status" value="1"/>
</dbReference>
<dbReference type="CDD" id="cd20071">
    <property type="entry name" value="SET_SMYD"/>
    <property type="match status" value="1"/>
</dbReference>
<evidence type="ECO:0000259" key="1">
    <source>
        <dbReference type="PROSITE" id="PS50280"/>
    </source>
</evidence>
<reference evidence="2 3" key="1">
    <citation type="submission" date="2014-04" db="EMBL/GenBank/DDBJ databases">
        <authorList>
            <consortium name="DOE Joint Genome Institute"/>
            <person name="Kuo A."/>
            <person name="Gay G."/>
            <person name="Dore J."/>
            <person name="Kohler A."/>
            <person name="Nagy L.G."/>
            <person name="Floudas D."/>
            <person name="Copeland A."/>
            <person name="Barry K.W."/>
            <person name="Cichocki N."/>
            <person name="Veneault-Fourrey C."/>
            <person name="LaButti K."/>
            <person name="Lindquist E.A."/>
            <person name="Lipzen A."/>
            <person name="Lundell T."/>
            <person name="Morin E."/>
            <person name="Murat C."/>
            <person name="Sun H."/>
            <person name="Tunlid A."/>
            <person name="Henrissat B."/>
            <person name="Grigoriev I.V."/>
            <person name="Hibbett D.S."/>
            <person name="Martin F."/>
            <person name="Nordberg H.P."/>
            <person name="Cantor M.N."/>
            <person name="Hua S.X."/>
        </authorList>
    </citation>
    <scope>NUCLEOTIDE SEQUENCE [LARGE SCALE GENOMIC DNA]</scope>
    <source>
        <strain evidence="3">h7</strain>
    </source>
</reference>
<dbReference type="PANTHER" id="PTHR47332">
    <property type="entry name" value="SET DOMAIN-CONTAINING PROTEIN 5"/>
    <property type="match status" value="1"/>
</dbReference>
<feature type="domain" description="SET" evidence="1">
    <location>
        <begin position="131"/>
        <end position="312"/>
    </location>
</feature>
<proteinExistence type="predicted"/>
<protein>
    <recommendedName>
        <fullName evidence="1">SET domain-containing protein</fullName>
    </recommendedName>
</protein>
<sequence length="438" mass="49029">MRRGFLNSKKVKAVPLYPEPAEKIPVIPKGLQGEEHYRTDPHDGRRNIKIPYGSSGKENLPEKYKGPQTVYKALHTDLEHETDSTNIVYTTLPEQFIGVPEHSDGHTQCMLMGATKAQIVGSRRYLTQPIPKVASAIVVIKNASEGAGLGMFAERDIKFGERILAERPLLMHPAVYLYTPGAAGVDEYTFEQHMAIMRHETEIGLEFALRRMSDENQAVYKALSNAHKEDGSGPLFGIFRTNALGIDIDELTDTTSAPNVPRIYSIIVKDGSRINHSCTPNVCQKFSMASFSNQIFAIRDIKAGEEILYPYCDPFLPVADRREKLAPYGFTCTCRACSAATPESDKFRQTCKENIARYQRIYDVALGLRQGNDDIRKKVLGPAAAMRDRMMEEGLGGMYEEFVDVTVLLHKAYTKLAVQEEAKGLQRFLKFWALLQGA</sequence>
<dbReference type="Gene3D" id="2.170.270.10">
    <property type="entry name" value="SET domain"/>
    <property type="match status" value="1"/>
</dbReference>
<dbReference type="InterPro" id="IPR053185">
    <property type="entry name" value="SET_domain_protein"/>
</dbReference>
<dbReference type="AlphaFoldDB" id="A0A0C3BQE6"/>
<dbReference type="OrthoDB" id="5945798at2759"/>
<evidence type="ECO:0000313" key="2">
    <source>
        <dbReference type="EMBL" id="KIM38880.1"/>
    </source>
</evidence>
<dbReference type="HOGENOM" id="CLU_028281_2_0_1"/>
<dbReference type="PANTHER" id="PTHR47332:SF4">
    <property type="entry name" value="SET DOMAIN-CONTAINING PROTEIN 5"/>
    <property type="match status" value="1"/>
</dbReference>
<keyword evidence="3" id="KW-1185">Reference proteome</keyword>
<dbReference type="InterPro" id="IPR046341">
    <property type="entry name" value="SET_dom_sf"/>
</dbReference>
<dbReference type="SMART" id="SM00317">
    <property type="entry name" value="SET"/>
    <property type="match status" value="1"/>
</dbReference>
<reference evidence="3" key="2">
    <citation type="submission" date="2015-01" db="EMBL/GenBank/DDBJ databases">
        <title>Evolutionary Origins and Diversification of the Mycorrhizal Mutualists.</title>
        <authorList>
            <consortium name="DOE Joint Genome Institute"/>
            <consortium name="Mycorrhizal Genomics Consortium"/>
            <person name="Kohler A."/>
            <person name="Kuo A."/>
            <person name="Nagy L.G."/>
            <person name="Floudas D."/>
            <person name="Copeland A."/>
            <person name="Barry K.W."/>
            <person name="Cichocki N."/>
            <person name="Veneault-Fourrey C."/>
            <person name="LaButti K."/>
            <person name="Lindquist E.A."/>
            <person name="Lipzen A."/>
            <person name="Lundell T."/>
            <person name="Morin E."/>
            <person name="Murat C."/>
            <person name="Riley R."/>
            <person name="Ohm R."/>
            <person name="Sun H."/>
            <person name="Tunlid A."/>
            <person name="Henrissat B."/>
            <person name="Grigoriev I.V."/>
            <person name="Hibbett D.S."/>
            <person name="Martin F."/>
        </authorList>
    </citation>
    <scope>NUCLEOTIDE SEQUENCE [LARGE SCALE GENOMIC DNA]</scope>
    <source>
        <strain evidence="3">h7</strain>
    </source>
</reference>
<evidence type="ECO:0000313" key="3">
    <source>
        <dbReference type="Proteomes" id="UP000053424"/>
    </source>
</evidence>
<dbReference type="STRING" id="686832.A0A0C3BQE6"/>
<dbReference type="InterPro" id="IPR001214">
    <property type="entry name" value="SET_dom"/>
</dbReference>
<accession>A0A0C3BQE6</accession>